<keyword evidence="6" id="KW-1185">Reference proteome</keyword>
<dbReference type="SMART" id="SM00408">
    <property type="entry name" value="IGc2"/>
    <property type="match status" value="1"/>
</dbReference>
<dbReference type="GO" id="GO:0030424">
    <property type="term" value="C:axon"/>
    <property type="evidence" value="ECO:0007669"/>
    <property type="project" value="TreeGrafter"/>
</dbReference>
<dbReference type="InterPro" id="IPR003598">
    <property type="entry name" value="Ig_sub2"/>
</dbReference>
<comment type="caution">
    <text evidence="5">The sequence shown here is derived from an EMBL/GenBank/DDBJ whole genome shotgun (WGS) entry which is preliminary data.</text>
</comment>
<feature type="domain" description="Ig-like" evidence="4">
    <location>
        <begin position="20"/>
        <end position="95"/>
    </location>
</feature>
<dbReference type="Proteomes" id="UP000499080">
    <property type="component" value="Unassembled WGS sequence"/>
</dbReference>
<keyword evidence="5" id="KW-0675">Receptor</keyword>
<dbReference type="GO" id="GO:0098632">
    <property type="term" value="F:cell-cell adhesion mediator activity"/>
    <property type="evidence" value="ECO:0007669"/>
    <property type="project" value="TreeGrafter"/>
</dbReference>
<gene>
    <name evidence="5" type="primary">unc5b-b</name>
    <name evidence="5" type="ORF">AVEN_132722_1</name>
</gene>
<dbReference type="InterPro" id="IPR007110">
    <property type="entry name" value="Ig-like_dom"/>
</dbReference>
<dbReference type="PANTHER" id="PTHR10075:SF100">
    <property type="entry name" value="FASCICLIN-2"/>
    <property type="match status" value="1"/>
</dbReference>
<keyword evidence="3" id="KW-0393">Immunoglobulin domain</keyword>
<dbReference type="GO" id="GO:0070593">
    <property type="term" value="P:dendrite self-avoidance"/>
    <property type="evidence" value="ECO:0007669"/>
    <property type="project" value="TreeGrafter"/>
</dbReference>
<dbReference type="GO" id="GO:0007411">
    <property type="term" value="P:axon guidance"/>
    <property type="evidence" value="ECO:0007669"/>
    <property type="project" value="TreeGrafter"/>
</dbReference>
<dbReference type="GO" id="GO:0005886">
    <property type="term" value="C:plasma membrane"/>
    <property type="evidence" value="ECO:0007669"/>
    <property type="project" value="TreeGrafter"/>
</dbReference>
<evidence type="ECO:0000256" key="3">
    <source>
        <dbReference type="ARBA" id="ARBA00023319"/>
    </source>
</evidence>
<proteinExistence type="predicted"/>
<dbReference type="Gene3D" id="2.60.40.10">
    <property type="entry name" value="Immunoglobulins"/>
    <property type="match status" value="1"/>
</dbReference>
<evidence type="ECO:0000313" key="6">
    <source>
        <dbReference type="Proteomes" id="UP000499080"/>
    </source>
</evidence>
<dbReference type="PROSITE" id="PS50835">
    <property type="entry name" value="IG_LIKE"/>
    <property type="match status" value="1"/>
</dbReference>
<dbReference type="GO" id="GO:0007156">
    <property type="term" value="P:homophilic cell adhesion via plasma membrane adhesion molecules"/>
    <property type="evidence" value="ECO:0007669"/>
    <property type="project" value="TreeGrafter"/>
</dbReference>
<evidence type="ECO:0000259" key="4">
    <source>
        <dbReference type="PROSITE" id="PS50835"/>
    </source>
</evidence>
<keyword evidence="2" id="KW-1015">Disulfide bond</keyword>
<evidence type="ECO:0000256" key="2">
    <source>
        <dbReference type="ARBA" id="ARBA00023157"/>
    </source>
</evidence>
<sequence length="148" mass="16294">MRDLKKHFENQPLSTHVGIEGQISLQCLPPEGVPPPEVLWLKNGELIDTAKDSNFIISNEGNLLISVVRLADMGNYTCMARNPAGTRYSETAVLTVYGQLPGELDFLKPCSHGQWLVVRCLKYVLPSVVGTLVARGQLGDITVTAKYR</sequence>
<dbReference type="Pfam" id="PF13927">
    <property type="entry name" value="Ig_3"/>
    <property type="match status" value="1"/>
</dbReference>
<dbReference type="EMBL" id="BGPR01051605">
    <property type="protein sequence ID" value="GBO28530.1"/>
    <property type="molecule type" value="Genomic_DNA"/>
</dbReference>
<dbReference type="InterPro" id="IPR036179">
    <property type="entry name" value="Ig-like_dom_sf"/>
</dbReference>
<dbReference type="SMART" id="SM00409">
    <property type="entry name" value="IG"/>
    <property type="match status" value="1"/>
</dbReference>
<keyword evidence="1" id="KW-0677">Repeat</keyword>
<dbReference type="InterPro" id="IPR013783">
    <property type="entry name" value="Ig-like_fold"/>
</dbReference>
<reference evidence="5 6" key="1">
    <citation type="journal article" date="2019" name="Sci. Rep.">
        <title>Orb-weaving spider Araneus ventricosus genome elucidates the spidroin gene catalogue.</title>
        <authorList>
            <person name="Kono N."/>
            <person name="Nakamura H."/>
            <person name="Ohtoshi R."/>
            <person name="Moran D.A.P."/>
            <person name="Shinohara A."/>
            <person name="Yoshida Y."/>
            <person name="Fujiwara M."/>
            <person name="Mori M."/>
            <person name="Tomita M."/>
            <person name="Arakawa K."/>
        </authorList>
    </citation>
    <scope>NUCLEOTIDE SEQUENCE [LARGE SCALE GENOMIC DNA]</scope>
</reference>
<accession>A0A4Y2VXC1</accession>
<dbReference type="OrthoDB" id="5973910at2759"/>
<organism evidence="5 6">
    <name type="scientific">Araneus ventricosus</name>
    <name type="common">Orbweaver spider</name>
    <name type="synonym">Epeira ventricosa</name>
    <dbReference type="NCBI Taxonomy" id="182803"/>
    <lineage>
        <taxon>Eukaryota</taxon>
        <taxon>Metazoa</taxon>
        <taxon>Ecdysozoa</taxon>
        <taxon>Arthropoda</taxon>
        <taxon>Chelicerata</taxon>
        <taxon>Arachnida</taxon>
        <taxon>Araneae</taxon>
        <taxon>Araneomorphae</taxon>
        <taxon>Entelegynae</taxon>
        <taxon>Araneoidea</taxon>
        <taxon>Araneidae</taxon>
        <taxon>Araneus</taxon>
    </lineage>
</organism>
<protein>
    <submittedName>
        <fullName evidence="5">Netrin receptor UNC5B-b</fullName>
    </submittedName>
</protein>
<evidence type="ECO:0000256" key="1">
    <source>
        <dbReference type="ARBA" id="ARBA00022737"/>
    </source>
</evidence>
<dbReference type="SUPFAM" id="SSF48726">
    <property type="entry name" value="Immunoglobulin"/>
    <property type="match status" value="1"/>
</dbReference>
<dbReference type="InterPro" id="IPR003599">
    <property type="entry name" value="Ig_sub"/>
</dbReference>
<evidence type="ECO:0000313" key="5">
    <source>
        <dbReference type="EMBL" id="GBO28530.1"/>
    </source>
</evidence>
<name>A0A4Y2VXC1_ARAVE</name>
<dbReference type="AlphaFoldDB" id="A0A4Y2VXC1"/>
<dbReference type="FunFam" id="2.60.40.10:FF:000189">
    <property type="entry name" value="Neogenin isoform 3"/>
    <property type="match status" value="1"/>
</dbReference>
<dbReference type="PANTHER" id="PTHR10075">
    <property type="entry name" value="BASIGIN RELATED"/>
    <property type="match status" value="1"/>
</dbReference>